<accession>A0A4Y7T060</accession>
<proteinExistence type="predicted"/>
<sequence length="54" mass="5846">MANFGAVLMRPKSAPLNLIVSSKILSLEDVTIPPVLSDTIVPTSTSLTRFRLFS</sequence>
<dbReference type="EMBL" id="QPFP01000039">
    <property type="protein sequence ID" value="TEB27510.1"/>
    <property type="molecule type" value="Genomic_DNA"/>
</dbReference>
<dbReference type="Proteomes" id="UP000298030">
    <property type="component" value="Unassembled WGS sequence"/>
</dbReference>
<reference evidence="1 2" key="1">
    <citation type="journal article" date="2019" name="Nat. Ecol. Evol.">
        <title>Megaphylogeny resolves global patterns of mushroom evolution.</title>
        <authorList>
            <person name="Varga T."/>
            <person name="Krizsan K."/>
            <person name="Foldi C."/>
            <person name="Dima B."/>
            <person name="Sanchez-Garcia M."/>
            <person name="Sanchez-Ramirez S."/>
            <person name="Szollosi G.J."/>
            <person name="Szarkandi J.G."/>
            <person name="Papp V."/>
            <person name="Albert L."/>
            <person name="Andreopoulos W."/>
            <person name="Angelini C."/>
            <person name="Antonin V."/>
            <person name="Barry K.W."/>
            <person name="Bougher N.L."/>
            <person name="Buchanan P."/>
            <person name="Buyck B."/>
            <person name="Bense V."/>
            <person name="Catcheside P."/>
            <person name="Chovatia M."/>
            <person name="Cooper J."/>
            <person name="Damon W."/>
            <person name="Desjardin D."/>
            <person name="Finy P."/>
            <person name="Geml J."/>
            <person name="Haridas S."/>
            <person name="Hughes K."/>
            <person name="Justo A."/>
            <person name="Karasinski D."/>
            <person name="Kautmanova I."/>
            <person name="Kiss B."/>
            <person name="Kocsube S."/>
            <person name="Kotiranta H."/>
            <person name="LaButti K.M."/>
            <person name="Lechner B.E."/>
            <person name="Liimatainen K."/>
            <person name="Lipzen A."/>
            <person name="Lukacs Z."/>
            <person name="Mihaltcheva S."/>
            <person name="Morgado L.N."/>
            <person name="Niskanen T."/>
            <person name="Noordeloos M.E."/>
            <person name="Ohm R.A."/>
            <person name="Ortiz-Santana B."/>
            <person name="Ovrebo C."/>
            <person name="Racz N."/>
            <person name="Riley R."/>
            <person name="Savchenko A."/>
            <person name="Shiryaev A."/>
            <person name="Soop K."/>
            <person name="Spirin V."/>
            <person name="Szebenyi C."/>
            <person name="Tomsovsky M."/>
            <person name="Tulloss R.E."/>
            <person name="Uehling J."/>
            <person name="Grigoriev I.V."/>
            <person name="Vagvolgyi C."/>
            <person name="Papp T."/>
            <person name="Martin F.M."/>
            <person name="Miettinen O."/>
            <person name="Hibbett D.S."/>
            <person name="Nagy L.G."/>
        </authorList>
    </citation>
    <scope>NUCLEOTIDE SEQUENCE [LARGE SCALE GENOMIC DNA]</scope>
    <source>
        <strain evidence="1 2">FP101781</strain>
    </source>
</reference>
<keyword evidence="2" id="KW-1185">Reference proteome</keyword>
<gene>
    <name evidence="1" type="ORF">FA13DRAFT_1736358</name>
</gene>
<name>A0A4Y7T060_COPMI</name>
<evidence type="ECO:0000313" key="2">
    <source>
        <dbReference type="Proteomes" id="UP000298030"/>
    </source>
</evidence>
<protein>
    <submittedName>
        <fullName evidence="1">Uncharacterized protein</fullName>
    </submittedName>
</protein>
<evidence type="ECO:0000313" key="1">
    <source>
        <dbReference type="EMBL" id="TEB27510.1"/>
    </source>
</evidence>
<dbReference type="AlphaFoldDB" id="A0A4Y7T060"/>
<comment type="caution">
    <text evidence="1">The sequence shown here is derived from an EMBL/GenBank/DDBJ whole genome shotgun (WGS) entry which is preliminary data.</text>
</comment>
<organism evidence="1 2">
    <name type="scientific">Coprinellus micaceus</name>
    <name type="common">Glistening ink-cap mushroom</name>
    <name type="synonym">Coprinus micaceus</name>
    <dbReference type="NCBI Taxonomy" id="71717"/>
    <lineage>
        <taxon>Eukaryota</taxon>
        <taxon>Fungi</taxon>
        <taxon>Dikarya</taxon>
        <taxon>Basidiomycota</taxon>
        <taxon>Agaricomycotina</taxon>
        <taxon>Agaricomycetes</taxon>
        <taxon>Agaricomycetidae</taxon>
        <taxon>Agaricales</taxon>
        <taxon>Agaricineae</taxon>
        <taxon>Psathyrellaceae</taxon>
        <taxon>Coprinellus</taxon>
    </lineage>
</organism>